<dbReference type="AlphaFoldDB" id="A0AAV0WSH8"/>
<dbReference type="EMBL" id="CARXXK010000002">
    <property type="protein sequence ID" value="CAI6359010.1"/>
    <property type="molecule type" value="Genomic_DNA"/>
</dbReference>
<evidence type="ECO:0000313" key="1">
    <source>
        <dbReference type="EMBL" id="CAI6359010.1"/>
    </source>
</evidence>
<evidence type="ECO:0000313" key="2">
    <source>
        <dbReference type="Proteomes" id="UP001160148"/>
    </source>
</evidence>
<proteinExistence type="predicted"/>
<name>A0AAV0WSH8_9HEMI</name>
<keyword evidence="2" id="KW-1185">Reference proteome</keyword>
<reference evidence="1 2" key="1">
    <citation type="submission" date="2023-01" db="EMBL/GenBank/DDBJ databases">
        <authorList>
            <person name="Whitehead M."/>
        </authorList>
    </citation>
    <scope>NUCLEOTIDE SEQUENCE [LARGE SCALE GENOMIC DNA]</scope>
</reference>
<sequence>MALEFLRWELMVLEERVRLQERRIEIRVLRDEQNPIDLPLEEFIFMFCISQELEFDVINIIRPLFQSQRSSGLSPEVQFLVTVHFYAQGSYQRGLGSYSILNISQPYVSRSISIVTNAINQCLLSQWVKFPMTASERQKAREKFEAAPQPFEGTLGAID</sequence>
<protein>
    <recommendedName>
        <fullName evidence="3">Nuclease HARBI1</fullName>
    </recommendedName>
</protein>
<accession>A0AAV0WSH8</accession>
<comment type="caution">
    <text evidence="1">The sequence shown here is derived from an EMBL/GenBank/DDBJ whole genome shotgun (WGS) entry which is preliminary data.</text>
</comment>
<evidence type="ECO:0008006" key="3">
    <source>
        <dbReference type="Google" id="ProtNLM"/>
    </source>
</evidence>
<gene>
    <name evidence="1" type="ORF">MEUPH1_LOCUS14461</name>
</gene>
<dbReference type="Proteomes" id="UP001160148">
    <property type="component" value="Unassembled WGS sequence"/>
</dbReference>
<organism evidence="1 2">
    <name type="scientific">Macrosiphum euphorbiae</name>
    <name type="common">potato aphid</name>
    <dbReference type="NCBI Taxonomy" id="13131"/>
    <lineage>
        <taxon>Eukaryota</taxon>
        <taxon>Metazoa</taxon>
        <taxon>Ecdysozoa</taxon>
        <taxon>Arthropoda</taxon>
        <taxon>Hexapoda</taxon>
        <taxon>Insecta</taxon>
        <taxon>Pterygota</taxon>
        <taxon>Neoptera</taxon>
        <taxon>Paraneoptera</taxon>
        <taxon>Hemiptera</taxon>
        <taxon>Sternorrhyncha</taxon>
        <taxon>Aphidomorpha</taxon>
        <taxon>Aphidoidea</taxon>
        <taxon>Aphididae</taxon>
        <taxon>Macrosiphini</taxon>
        <taxon>Macrosiphum</taxon>
    </lineage>
</organism>